<dbReference type="VEuPathDB" id="TrichDB:TVAGG3_0540300"/>
<feature type="region of interest" description="Disordered" evidence="1">
    <location>
        <begin position="195"/>
        <end position="233"/>
    </location>
</feature>
<reference evidence="2" key="1">
    <citation type="submission" date="2006-10" db="EMBL/GenBank/DDBJ databases">
        <authorList>
            <person name="Amadeo P."/>
            <person name="Zhao Q."/>
            <person name="Wortman J."/>
            <person name="Fraser-Liggett C."/>
            <person name="Carlton J."/>
        </authorList>
    </citation>
    <scope>NUCLEOTIDE SEQUENCE</scope>
    <source>
        <strain evidence="2">G3</strain>
    </source>
</reference>
<dbReference type="RefSeq" id="XP_001312910.1">
    <property type="nucleotide sequence ID" value="XM_001312909.1"/>
</dbReference>
<feature type="compositionally biased region" description="Basic and acidic residues" evidence="1">
    <location>
        <begin position="84"/>
        <end position="102"/>
    </location>
</feature>
<reference evidence="2" key="2">
    <citation type="journal article" date="2007" name="Science">
        <title>Draft genome sequence of the sexually transmitted pathogen Trichomonas vaginalis.</title>
        <authorList>
            <person name="Carlton J.M."/>
            <person name="Hirt R.P."/>
            <person name="Silva J.C."/>
            <person name="Delcher A.L."/>
            <person name="Schatz M."/>
            <person name="Zhao Q."/>
            <person name="Wortman J.R."/>
            <person name="Bidwell S.L."/>
            <person name="Alsmark U.C.M."/>
            <person name="Besteiro S."/>
            <person name="Sicheritz-Ponten T."/>
            <person name="Noel C.J."/>
            <person name="Dacks J.B."/>
            <person name="Foster P.G."/>
            <person name="Simillion C."/>
            <person name="Van de Peer Y."/>
            <person name="Miranda-Saavedra D."/>
            <person name="Barton G.J."/>
            <person name="Westrop G.D."/>
            <person name="Mueller S."/>
            <person name="Dessi D."/>
            <person name="Fiori P.L."/>
            <person name="Ren Q."/>
            <person name="Paulsen I."/>
            <person name="Zhang H."/>
            <person name="Bastida-Corcuera F.D."/>
            <person name="Simoes-Barbosa A."/>
            <person name="Brown M.T."/>
            <person name="Hayes R.D."/>
            <person name="Mukherjee M."/>
            <person name="Okumura C.Y."/>
            <person name="Schneider R."/>
            <person name="Smith A.J."/>
            <person name="Vanacova S."/>
            <person name="Villalvazo M."/>
            <person name="Haas B.J."/>
            <person name="Pertea M."/>
            <person name="Feldblyum T.V."/>
            <person name="Utterback T.R."/>
            <person name="Shu C.L."/>
            <person name="Osoegawa K."/>
            <person name="de Jong P.J."/>
            <person name="Hrdy I."/>
            <person name="Horvathova L."/>
            <person name="Zubacova Z."/>
            <person name="Dolezal P."/>
            <person name="Malik S.B."/>
            <person name="Logsdon J.M. Jr."/>
            <person name="Henze K."/>
            <person name="Gupta A."/>
            <person name="Wang C.C."/>
            <person name="Dunne R.L."/>
            <person name="Upcroft J.A."/>
            <person name="Upcroft P."/>
            <person name="White O."/>
            <person name="Salzberg S.L."/>
            <person name="Tang P."/>
            <person name="Chiu C.-H."/>
            <person name="Lee Y.-S."/>
            <person name="Embley T.M."/>
            <person name="Coombs G.H."/>
            <person name="Mottram J.C."/>
            <person name="Tachezy J."/>
            <person name="Fraser-Liggett C.M."/>
            <person name="Johnson P.J."/>
        </authorList>
    </citation>
    <scope>NUCLEOTIDE SEQUENCE [LARGE SCALE GENOMIC DNA]</scope>
    <source>
        <strain evidence="2">G3</strain>
    </source>
</reference>
<dbReference type="KEGG" id="tva:4757800"/>
<feature type="compositionally biased region" description="Polar residues" evidence="1">
    <location>
        <begin position="138"/>
        <end position="149"/>
    </location>
</feature>
<feature type="compositionally biased region" description="Polar residues" evidence="1">
    <location>
        <begin position="39"/>
        <end position="67"/>
    </location>
</feature>
<dbReference type="Proteomes" id="UP000001542">
    <property type="component" value="Unassembled WGS sequence"/>
</dbReference>
<feature type="region of interest" description="Disordered" evidence="1">
    <location>
        <begin position="1"/>
        <end position="180"/>
    </location>
</feature>
<evidence type="ECO:0000313" key="2">
    <source>
        <dbReference type="EMBL" id="EAX99980.1"/>
    </source>
</evidence>
<dbReference type="InParanoid" id="A2F537"/>
<accession>A2F537</accession>
<keyword evidence="3" id="KW-1185">Reference proteome</keyword>
<dbReference type="EMBL" id="DS113618">
    <property type="protein sequence ID" value="EAX99980.1"/>
    <property type="molecule type" value="Genomic_DNA"/>
</dbReference>
<feature type="compositionally biased region" description="Acidic residues" evidence="1">
    <location>
        <begin position="118"/>
        <end position="128"/>
    </location>
</feature>
<name>A2F537_TRIV3</name>
<proteinExistence type="predicted"/>
<gene>
    <name evidence="2" type="ORF">TVAG_217020</name>
</gene>
<evidence type="ECO:0000313" key="3">
    <source>
        <dbReference type="Proteomes" id="UP000001542"/>
    </source>
</evidence>
<evidence type="ECO:0000256" key="1">
    <source>
        <dbReference type="SAM" id="MobiDB-lite"/>
    </source>
</evidence>
<sequence>MSQQTNDPHSVEFPPDWSFGSSTTSSPEKAPKLQAIGELTSNETSGSPASPIKTTSNTPGESNSLINYSMVDPGSKSNDFPTDENSHLQKLEENKNPSERNNIKINLDASGDEKTNLEDENGEEEDSTENQYGIISPQIYSQSDDNAVIQNDENPEEEDEVEENPEEEDEVKEIPAEFNQKFWNGKPEYVPTKQQEIEMNHQGSDEDELQVDDFNKSIFKPVEKPDDDTEEIH</sequence>
<organism evidence="2 3">
    <name type="scientific">Trichomonas vaginalis (strain ATCC PRA-98 / G3)</name>
    <dbReference type="NCBI Taxonomy" id="412133"/>
    <lineage>
        <taxon>Eukaryota</taxon>
        <taxon>Metamonada</taxon>
        <taxon>Parabasalia</taxon>
        <taxon>Trichomonadida</taxon>
        <taxon>Trichomonadidae</taxon>
        <taxon>Trichomonas</taxon>
    </lineage>
</organism>
<dbReference type="VEuPathDB" id="TrichDB:TVAG_217020"/>
<dbReference type="AlphaFoldDB" id="A2F537"/>
<feature type="compositionally biased region" description="Acidic residues" evidence="1">
    <location>
        <begin position="153"/>
        <end position="171"/>
    </location>
</feature>
<protein>
    <submittedName>
        <fullName evidence="2">Uncharacterized protein</fullName>
    </submittedName>
</protein>